<sequence length="34" mass="4179">VLLECKIITERTKSLNIFKYHLEQFLDLEEKNRN</sequence>
<proteinExistence type="predicted"/>
<evidence type="ECO:0000313" key="1">
    <source>
        <dbReference type="EMBL" id="GAI63744.1"/>
    </source>
</evidence>
<dbReference type="EMBL" id="BARV01046185">
    <property type="protein sequence ID" value="GAI63744.1"/>
    <property type="molecule type" value="Genomic_DNA"/>
</dbReference>
<feature type="non-terminal residue" evidence="1">
    <location>
        <position position="1"/>
    </location>
</feature>
<reference evidence="1" key="1">
    <citation type="journal article" date="2014" name="Front. Microbiol.">
        <title>High frequency of phylogenetically diverse reductive dehalogenase-homologous genes in deep subseafloor sedimentary metagenomes.</title>
        <authorList>
            <person name="Kawai M."/>
            <person name="Futagami T."/>
            <person name="Toyoda A."/>
            <person name="Takaki Y."/>
            <person name="Nishi S."/>
            <person name="Hori S."/>
            <person name="Arai W."/>
            <person name="Tsubouchi T."/>
            <person name="Morono Y."/>
            <person name="Uchiyama I."/>
            <person name="Ito T."/>
            <person name="Fujiyama A."/>
            <person name="Inagaki F."/>
            <person name="Takami H."/>
        </authorList>
    </citation>
    <scope>NUCLEOTIDE SEQUENCE</scope>
    <source>
        <strain evidence="1">Expedition CK06-06</strain>
    </source>
</reference>
<comment type="caution">
    <text evidence="1">The sequence shown here is derived from an EMBL/GenBank/DDBJ whole genome shotgun (WGS) entry which is preliminary data.</text>
</comment>
<dbReference type="AlphaFoldDB" id="X1S7F8"/>
<name>X1S7F8_9ZZZZ</name>
<protein>
    <submittedName>
        <fullName evidence="1">Uncharacterized protein</fullName>
    </submittedName>
</protein>
<gene>
    <name evidence="1" type="ORF">S06H3_67083</name>
</gene>
<accession>X1S7F8</accession>
<feature type="non-terminal residue" evidence="1">
    <location>
        <position position="34"/>
    </location>
</feature>
<organism evidence="1">
    <name type="scientific">marine sediment metagenome</name>
    <dbReference type="NCBI Taxonomy" id="412755"/>
    <lineage>
        <taxon>unclassified sequences</taxon>
        <taxon>metagenomes</taxon>
        <taxon>ecological metagenomes</taxon>
    </lineage>
</organism>